<comment type="similarity">
    <text evidence="2">Belongs to the EamA transporter family.</text>
</comment>
<dbReference type="PANTHER" id="PTHR22911:SF137">
    <property type="entry name" value="SOLUTE CARRIER FAMILY 35 MEMBER G2-RELATED"/>
    <property type="match status" value="1"/>
</dbReference>
<dbReference type="NCBIfam" id="TIGR00688">
    <property type="entry name" value="rarD"/>
    <property type="match status" value="1"/>
</dbReference>
<evidence type="ECO:0000256" key="4">
    <source>
        <dbReference type="ARBA" id="ARBA00022475"/>
    </source>
</evidence>
<keyword evidence="6" id="KW-1133">Transmembrane helix</keyword>
<keyword evidence="4" id="KW-1003">Cell membrane</keyword>
<dbReference type="Proteomes" id="UP000061569">
    <property type="component" value="Chromosome"/>
</dbReference>
<dbReference type="PANTHER" id="PTHR22911">
    <property type="entry name" value="ACYL-MALONYL CONDENSING ENZYME-RELATED"/>
    <property type="match status" value="1"/>
</dbReference>
<evidence type="ECO:0000313" key="10">
    <source>
        <dbReference type="Proteomes" id="UP000061569"/>
    </source>
</evidence>
<evidence type="ECO:0000256" key="3">
    <source>
        <dbReference type="ARBA" id="ARBA00022448"/>
    </source>
</evidence>
<evidence type="ECO:0000313" key="9">
    <source>
        <dbReference type="EMBL" id="ALN59808.1"/>
    </source>
</evidence>
<evidence type="ECO:0000256" key="5">
    <source>
        <dbReference type="ARBA" id="ARBA00022692"/>
    </source>
</evidence>
<feature type="domain" description="EamA" evidence="8">
    <location>
        <begin position="8"/>
        <end position="144"/>
    </location>
</feature>
<feature type="domain" description="EamA" evidence="8">
    <location>
        <begin position="152"/>
        <end position="284"/>
    </location>
</feature>
<dbReference type="GO" id="GO:0005886">
    <property type="term" value="C:plasma membrane"/>
    <property type="evidence" value="ECO:0007669"/>
    <property type="project" value="UniProtKB-SubCell"/>
</dbReference>
<evidence type="ECO:0000256" key="2">
    <source>
        <dbReference type="ARBA" id="ARBA00007362"/>
    </source>
</evidence>
<dbReference type="InterPro" id="IPR037185">
    <property type="entry name" value="EmrE-like"/>
</dbReference>
<evidence type="ECO:0000256" key="1">
    <source>
        <dbReference type="ARBA" id="ARBA00004651"/>
    </source>
</evidence>
<name>A0A0S2DMK9_LYSEN</name>
<evidence type="ECO:0000256" key="6">
    <source>
        <dbReference type="ARBA" id="ARBA00022989"/>
    </source>
</evidence>
<reference evidence="9 10" key="1">
    <citation type="submission" date="2015-11" db="EMBL/GenBank/DDBJ databases">
        <title>Genome sequences of Lysobacter enzymogenes strain C3 and Lysobacter antibioticus ATCC 29479.</title>
        <authorList>
            <person name="Kobayashi D.Y."/>
        </authorList>
    </citation>
    <scope>NUCLEOTIDE SEQUENCE [LARGE SCALE GENOMIC DNA]</scope>
    <source>
        <strain evidence="9 10">C3</strain>
    </source>
</reference>
<dbReference type="PATRIC" id="fig|69.6.peg.4404"/>
<evidence type="ECO:0000259" key="8">
    <source>
        <dbReference type="Pfam" id="PF00892"/>
    </source>
</evidence>
<dbReference type="InterPro" id="IPR000620">
    <property type="entry name" value="EamA_dom"/>
</dbReference>
<keyword evidence="5" id="KW-0812">Transmembrane</keyword>
<proteinExistence type="inferred from homology"/>
<organism evidence="9 10">
    <name type="scientific">Lysobacter enzymogenes</name>
    <dbReference type="NCBI Taxonomy" id="69"/>
    <lineage>
        <taxon>Bacteria</taxon>
        <taxon>Pseudomonadati</taxon>
        <taxon>Pseudomonadota</taxon>
        <taxon>Gammaproteobacteria</taxon>
        <taxon>Lysobacterales</taxon>
        <taxon>Lysobacteraceae</taxon>
        <taxon>Lysobacter</taxon>
    </lineage>
</organism>
<comment type="subcellular location">
    <subcellularLocation>
        <location evidence="1">Cell membrane</location>
        <topology evidence="1">Multi-pass membrane protein</topology>
    </subcellularLocation>
</comment>
<accession>A0A0S2DMK9</accession>
<gene>
    <name evidence="9" type="primary">rarD</name>
    <name evidence="9" type="ORF">GLE_4467</name>
</gene>
<dbReference type="AlphaFoldDB" id="A0A0S2DMK9"/>
<dbReference type="Pfam" id="PF00892">
    <property type="entry name" value="EamA"/>
    <property type="match status" value="2"/>
</dbReference>
<dbReference type="KEGG" id="lez:GLE_4467"/>
<dbReference type="Gene3D" id="1.10.3730.20">
    <property type="match status" value="1"/>
</dbReference>
<dbReference type="SUPFAM" id="SSF103481">
    <property type="entry name" value="Multidrug resistance efflux transporter EmrE"/>
    <property type="match status" value="2"/>
</dbReference>
<dbReference type="OrthoDB" id="369870at2"/>
<evidence type="ECO:0000256" key="7">
    <source>
        <dbReference type="ARBA" id="ARBA00023136"/>
    </source>
</evidence>
<dbReference type="InterPro" id="IPR004626">
    <property type="entry name" value="RarD"/>
</dbReference>
<protein>
    <submittedName>
        <fullName evidence="9">RarD protein</fullName>
    </submittedName>
</protein>
<dbReference type="EMBL" id="CP013140">
    <property type="protein sequence ID" value="ALN59808.1"/>
    <property type="molecule type" value="Genomic_DNA"/>
</dbReference>
<keyword evidence="7" id="KW-0472">Membrane</keyword>
<sequence>MNTGTDRRGLWIAVASFVLWGLMPLYWHLLNSVPSLMIVAHRIVWSTLLVSAWLCWKNGRQWLREVLREPRKAGMLAVSGCLIAFNWGLYIWAVNAGHVIETSLGYFIGPLVSVMLGVLFLGERLRTVQWLAIALAFAGVLWLTLQHGRPPLIALGLAISFAVYGLVRKLVAVEAVTGLGVENVYLFPAALALMTWGETQGMGGFFGGWGLGIDALLVIAGALTALPLIGFAYAVRRVSLTAIGLLQYVAPTLQFLIGWLVLREAFDAQRAIGFALIWAGLAVFACEGVLRSHRLAAATNPA</sequence>
<keyword evidence="3" id="KW-0813">Transport</keyword>